<dbReference type="Proteomes" id="UP001501319">
    <property type="component" value="Unassembled WGS sequence"/>
</dbReference>
<gene>
    <name evidence="1" type="ORF">GCM10009744_31010</name>
</gene>
<name>A0ABN2FBI3_9ACTN</name>
<reference evidence="1 2" key="1">
    <citation type="journal article" date="2019" name="Int. J. Syst. Evol. Microbiol.">
        <title>The Global Catalogue of Microorganisms (GCM) 10K type strain sequencing project: providing services to taxonomists for standard genome sequencing and annotation.</title>
        <authorList>
            <consortium name="The Broad Institute Genomics Platform"/>
            <consortium name="The Broad Institute Genome Sequencing Center for Infectious Disease"/>
            <person name="Wu L."/>
            <person name="Ma J."/>
        </authorList>
    </citation>
    <scope>NUCLEOTIDE SEQUENCE [LARGE SCALE GENOMIC DNA]</scope>
    <source>
        <strain evidence="1 2">JCM 14306</strain>
    </source>
</reference>
<keyword evidence="2" id="KW-1185">Reference proteome</keyword>
<protein>
    <submittedName>
        <fullName evidence="1">Uncharacterized protein</fullName>
    </submittedName>
</protein>
<accession>A0ABN2FBI3</accession>
<dbReference type="EMBL" id="BAAANE010000005">
    <property type="protein sequence ID" value="GAA1639321.1"/>
    <property type="molecule type" value="Genomic_DNA"/>
</dbReference>
<evidence type="ECO:0000313" key="2">
    <source>
        <dbReference type="Proteomes" id="UP001501319"/>
    </source>
</evidence>
<organism evidence="1 2">
    <name type="scientific">Kribbella alba</name>
    <dbReference type="NCBI Taxonomy" id="190197"/>
    <lineage>
        <taxon>Bacteria</taxon>
        <taxon>Bacillati</taxon>
        <taxon>Actinomycetota</taxon>
        <taxon>Actinomycetes</taxon>
        <taxon>Propionibacteriales</taxon>
        <taxon>Kribbellaceae</taxon>
        <taxon>Kribbella</taxon>
    </lineage>
</organism>
<sequence>MPRHDLNESGDTRLRVSDVRPLSFFRLVLRGAGAGVVASSNGWGCKVVVIGSP</sequence>
<evidence type="ECO:0000313" key="1">
    <source>
        <dbReference type="EMBL" id="GAA1639321.1"/>
    </source>
</evidence>
<proteinExistence type="predicted"/>
<comment type="caution">
    <text evidence="1">The sequence shown here is derived from an EMBL/GenBank/DDBJ whole genome shotgun (WGS) entry which is preliminary data.</text>
</comment>